<dbReference type="Pfam" id="PF11897">
    <property type="entry name" value="DUF3417"/>
    <property type="match status" value="1"/>
</dbReference>
<evidence type="ECO:0000256" key="7">
    <source>
        <dbReference type="ARBA" id="ARBA00022723"/>
    </source>
</evidence>
<evidence type="ECO:0000256" key="4">
    <source>
        <dbReference type="ARBA" id="ARBA00010231"/>
    </source>
</evidence>
<evidence type="ECO:0000256" key="1">
    <source>
        <dbReference type="ARBA" id="ARBA00001275"/>
    </source>
</evidence>
<feature type="domain" description="Alpha-D-phosphohexomutase C-terminal" evidence="10">
    <location>
        <begin position="414"/>
        <end position="443"/>
    </location>
</feature>
<dbReference type="AlphaFoldDB" id="A0A955I6X4"/>
<proteinExistence type="inferred from homology"/>
<feature type="domain" description="Alpha-D-phosphohexomutase alpha/beta/alpha" evidence="13">
    <location>
        <begin position="261"/>
        <end position="365"/>
    </location>
</feature>
<dbReference type="InterPro" id="IPR005846">
    <property type="entry name" value="A-D-PHexomutase_a/b/a-III"/>
</dbReference>
<keyword evidence="6" id="KW-0597">Phosphoprotein</keyword>
<evidence type="ECO:0000259" key="12">
    <source>
        <dbReference type="Pfam" id="PF02879"/>
    </source>
</evidence>
<evidence type="ECO:0000259" key="10">
    <source>
        <dbReference type="Pfam" id="PF00408"/>
    </source>
</evidence>
<dbReference type="InterPro" id="IPR000811">
    <property type="entry name" value="Glyco_trans_35"/>
</dbReference>
<dbReference type="InterPro" id="IPR011834">
    <property type="entry name" value="Agluc_phsphrylas"/>
</dbReference>
<dbReference type="PROSITE" id="PS00710">
    <property type="entry name" value="PGM_PMM"/>
    <property type="match status" value="1"/>
</dbReference>
<dbReference type="EMBL" id="JAGQLI010000053">
    <property type="protein sequence ID" value="MCA9378987.1"/>
    <property type="molecule type" value="Genomic_DNA"/>
</dbReference>
<dbReference type="InterPro" id="IPR005841">
    <property type="entry name" value="Alpha-D-phosphohexomutase_SF"/>
</dbReference>
<dbReference type="InterPro" id="IPR016066">
    <property type="entry name" value="A-D-PHexomutase_CS"/>
</dbReference>
<comment type="caution">
    <text evidence="15">The sequence shown here is derived from an EMBL/GenBank/DDBJ whole genome shotgun (WGS) entry which is preliminary data.</text>
</comment>
<dbReference type="GO" id="GO:0000287">
    <property type="term" value="F:magnesium ion binding"/>
    <property type="evidence" value="ECO:0007669"/>
    <property type="project" value="InterPro"/>
</dbReference>
<reference evidence="15" key="1">
    <citation type="submission" date="2020-04" db="EMBL/GenBank/DDBJ databases">
        <authorList>
            <person name="Zhang T."/>
        </authorList>
    </citation>
    <scope>NUCLEOTIDE SEQUENCE</scope>
    <source>
        <strain evidence="15">HKST-UBA12</strain>
    </source>
</reference>
<dbReference type="InterPro" id="IPR005844">
    <property type="entry name" value="A-D-PHexomutase_a/b/a-I"/>
</dbReference>
<dbReference type="Proteomes" id="UP000760819">
    <property type="component" value="Unassembled WGS sequence"/>
</dbReference>
<evidence type="ECO:0000256" key="3">
    <source>
        <dbReference type="ARBA" id="ARBA00006047"/>
    </source>
</evidence>
<keyword evidence="7" id="KW-0479">Metal-binding</keyword>
<dbReference type="Gene3D" id="3.40.120.10">
    <property type="entry name" value="Alpha-D-Glucose-1,6-Bisphosphate, subunit A, domain 3"/>
    <property type="match status" value="3"/>
</dbReference>
<dbReference type="InterPro" id="IPR005843">
    <property type="entry name" value="A-D-PHexomutase_C"/>
</dbReference>
<comment type="similarity">
    <text evidence="4">Belongs to the phosphohexose mutase family.</text>
</comment>
<dbReference type="SUPFAM" id="SSF53738">
    <property type="entry name" value="Phosphoglucomutase, first 3 domains"/>
    <property type="match status" value="3"/>
</dbReference>
<dbReference type="PANTHER" id="PTHR42655:SF1">
    <property type="entry name" value="GLYCOGEN PHOSPHORYLASE"/>
    <property type="match status" value="1"/>
</dbReference>
<dbReference type="SUPFAM" id="SSF55957">
    <property type="entry name" value="Phosphoglucomutase, C-terminal domain"/>
    <property type="match status" value="1"/>
</dbReference>
<organism evidence="15 16">
    <name type="scientific">Candidatus Dojkabacteria bacterium</name>
    <dbReference type="NCBI Taxonomy" id="2099670"/>
    <lineage>
        <taxon>Bacteria</taxon>
        <taxon>Candidatus Dojkabacteria</taxon>
    </lineage>
</organism>
<dbReference type="Pfam" id="PF00408">
    <property type="entry name" value="PGM_PMM_IV"/>
    <property type="match status" value="1"/>
</dbReference>
<evidence type="ECO:0000256" key="2">
    <source>
        <dbReference type="ARBA" id="ARBA00001946"/>
    </source>
</evidence>
<dbReference type="CDD" id="cd03089">
    <property type="entry name" value="PMM_PGM"/>
    <property type="match status" value="1"/>
</dbReference>
<dbReference type="InterPro" id="IPR024517">
    <property type="entry name" value="Glycogen_phosphorylase_DUF3417"/>
</dbReference>
<evidence type="ECO:0000259" key="14">
    <source>
        <dbReference type="Pfam" id="PF11897"/>
    </source>
</evidence>
<keyword evidence="8" id="KW-0460">Magnesium</keyword>
<evidence type="ECO:0000259" key="13">
    <source>
        <dbReference type="Pfam" id="PF02880"/>
    </source>
</evidence>
<feature type="domain" description="DUF3417" evidence="14">
    <location>
        <begin position="479"/>
        <end position="578"/>
    </location>
</feature>
<evidence type="ECO:0000256" key="8">
    <source>
        <dbReference type="ARBA" id="ARBA00022842"/>
    </source>
</evidence>
<feature type="domain" description="Alpha-D-phosphohexomutase alpha/beta/alpha" evidence="11">
    <location>
        <begin position="9"/>
        <end position="119"/>
    </location>
</feature>
<keyword evidence="5" id="KW-0021">Allosteric enzyme</keyword>
<evidence type="ECO:0000259" key="11">
    <source>
        <dbReference type="Pfam" id="PF02878"/>
    </source>
</evidence>
<dbReference type="Pfam" id="PF02878">
    <property type="entry name" value="PGM_PMM_I"/>
    <property type="match status" value="1"/>
</dbReference>
<reference evidence="15" key="2">
    <citation type="journal article" date="2021" name="Microbiome">
        <title>Successional dynamics and alternative stable states in a saline activated sludge microbial community over 9 years.</title>
        <authorList>
            <person name="Wang Y."/>
            <person name="Ye J."/>
            <person name="Ju F."/>
            <person name="Liu L."/>
            <person name="Boyd J.A."/>
            <person name="Deng Y."/>
            <person name="Parks D.H."/>
            <person name="Jiang X."/>
            <person name="Yin X."/>
            <person name="Woodcroft B.J."/>
            <person name="Tyson G.W."/>
            <person name="Hugenholtz P."/>
            <person name="Polz M.F."/>
            <person name="Zhang T."/>
        </authorList>
    </citation>
    <scope>NUCLEOTIDE SEQUENCE</scope>
    <source>
        <strain evidence="15">HKST-UBA12</strain>
    </source>
</reference>
<accession>A0A955I6X4</accession>
<dbReference type="InterPro" id="IPR016055">
    <property type="entry name" value="A-D-PHexomutase_a/b/a-I/II/III"/>
</dbReference>
<dbReference type="Gene3D" id="3.40.50.2000">
    <property type="entry name" value="Glycogen Phosphorylase B"/>
    <property type="match status" value="3"/>
</dbReference>
<dbReference type="PANTHER" id="PTHR42655">
    <property type="entry name" value="GLYCOGEN PHOSPHORYLASE"/>
    <property type="match status" value="1"/>
</dbReference>
<protein>
    <submittedName>
        <fullName evidence="15">Alpha-glucan family phosphorylase</fullName>
    </submittedName>
</protein>
<dbReference type="Pfam" id="PF00343">
    <property type="entry name" value="Phosphorylase"/>
    <property type="match status" value="1"/>
</dbReference>
<evidence type="ECO:0000313" key="15">
    <source>
        <dbReference type="EMBL" id="MCA9378987.1"/>
    </source>
</evidence>
<dbReference type="NCBIfam" id="TIGR02094">
    <property type="entry name" value="more_P_ylases"/>
    <property type="match status" value="1"/>
</dbReference>
<dbReference type="GO" id="GO:0008184">
    <property type="term" value="F:glycogen phosphorylase activity"/>
    <property type="evidence" value="ECO:0007669"/>
    <property type="project" value="InterPro"/>
</dbReference>
<evidence type="ECO:0000256" key="9">
    <source>
        <dbReference type="ARBA" id="ARBA00023235"/>
    </source>
</evidence>
<name>A0A955I6X4_9BACT</name>
<dbReference type="GO" id="GO:0005975">
    <property type="term" value="P:carbohydrate metabolic process"/>
    <property type="evidence" value="ECO:0007669"/>
    <property type="project" value="InterPro"/>
</dbReference>
<dbReference type="InterPro" id="IPR052182">
    <property type="entry name" value="Glycogen/Maltodextrin_Phosph"/>
</dbReference>
<comment type="cofactor">
    <cofactor evidence="2">
        <name>Mg(2+)</name>
        <dbReference type="ChEBI" id="CHEBI:18420"/>
    </cofactor>
</comment>
<dbReference type="Pfam" id="PF02879">
    <property type="entry name" value="PGM_PMM_II"/>
    <property type="match status" value="1"/>
</dbReference>
<gene>
    <name evidence="15" type="primary">glgP</name>
    <name evidence="15" type="ORF">KC640_01030</name>
</gene>
<dbReference type="InterPro" id="IPR005845">
    <property type="entry name" value="A-D-PHexomutase_a/b/a-II"/>
</dbReference>
<dbReference type="GO" id="GO:0016868">
    <property type="term" value="F:intramolecular phosphotransferase activity"/>
    <property type="evidence" value="ECO:0007669"/>
    <property type="project" value="InterPro"/>
</dbReference>
<keyword evidence="9" id="KW-0413">Isomerase</keyword>
<sequence>MELPNISAKIFHTYDVRGVYPIDLNFRSAYQVAHAFFALCPGQRYVIGYDMRKSSPELHAAFVVAAGELGKELDSLGMVATDKIYFAVGKFEYDGGIMITASHNPEIWNGIKLVAKGVKSLDMNQVKEKVFSQKVEDKEMPDLSKLEVTTKDYDAAYTSHVLSFVDSKIIPELKIVVDAGNGMGGMNARPVFAALPQLTIDEMYFEPEANFPHHEANPAVEANTNELSKQVVTTNANMGIAFDGDADRCFVVDEKGIYVPANQMMALLTKILLEKFPEQIIISDYRSIYAIDHEITKGKGKPVKITSGHSYSVAAMHEHNALFGAENSGHYYFRDNFSVDNGTIPFLLILEYLGKTGKKLSELVSYYREEIFTSGEHNFILVPGTNIENVYNNLRAAFPGGKVSTPDGLVMEFEGWRMSARPSNTEPKLRINVESRSQTQIDEAMLKIHEVIMTDAVYQDNQSDENLGMTTEQKFDQSIRNLWFTWNPHHILPIIDLYGDGWRKNTPPTKYLSMFGQKYFDNVLEKKAWDIDQNLRLLRDYRARPETWFSKFCEQNPLAKKLYGNPIAYFCMEYGLIDWLQIYSGGLGILAGDFIKQASDMGVPMVGVGIFYHQGYFHQDFDENGYQQETYIEQDPSDYPVQLVEDNQGKPLEVSIEIIDHEVWVRAWRLRVGITDLLLLDTNIERNEREEDRMISAHLYGGDNDTRVRQEILLGIGGPRILNAIGITPTIYHMNEGHSGFLVLEMARRYIEEQKMDFHQAIKQVHDQLLFTNHTLKQAGNDIFEYGLLQKFLGTYLDNLHTSFDEVFNLGRDQLYAEGKFSMTLLGLRNANISNAVSKLHGQAAKKLWPDYQLKAVTNGVHMPTWVSPEIHRLLDKYVGEDWHYPEREVDYQKVMDIPDRELWQAHQIRKEKLLKTISSEVNIELNPTALTIAWARRFASYKRPDLIMHDMNRLAEIVGKGEYPIQILLTGKAHPKDTIGKTLLQQLWQNFQRPEFKDKVVLIPGYNWQLARRMVSGADVWLNTPYRYEEASGTSGMKAAANGVLQFTTLDGWTDEVNWDGTGWVIAEDDPADSLYNTLANEICPMFCHKCEDQQRSPWLERMKKSMILALQDYSSKRMMQQYLTDLYLPTLQNLTDGKPGA</sequence>
<feature type="domain" description="Alpha-D-phosphohexomutase alpha/beta/alpha" evidence="12">
    <location>
        <begin position="156"/>
        <end position="256"/>
    </location>
</feature>
<dbReference type="SUPFAM" id="SSF53756">
    <property type="entry name" value="UDP-Glycosyltransferase/glycogen phosphorylase"/>
    <property type="match status" value="1"/>
</dbReference>
<dbReference type="InterPro" id="IPR036900">
    <property type="entry name" value="A-D-PHexomutase_C_sf"/>
</dbReference>
<dbReference type="Pfam" id="PF02880">
    <property type="entry name" value="PGM_PMM_III"/>
    <property type="match status" value="1"/>
</dbReference>
<evidence type="ECO:0000256" key="5">
    <source>
        <dbReference type="ARBA" id="ARBA00022533"/>
    </source>
</evidence>
<evidence type="ECO:0000256" key="6">
    <source>
        <dbReference type="ARBA" id="ARBA00022553"/>
    </source>
</evidence>
<dbReference type="Gene3D" id="3.30.310.50">
    <property type="entry name" value="Alpha-D-phosphohexomutase, C-terminal domain"/>
    <property type="match status" value="1"/>
</dbReference>
<evidence type="ECO:0000313" key="16">
    <source>
        <dbReference type="Proteomes" id="UP000760819"/>
    </source>
</evidence>
<dbReference type="PRINTS" id="PR00509">
    <property type="entry name" value="PGMPMM"/>
</dbReference>
<comment type="catalytic activity">
    <reaction evidence="1">
        <text>[(1-&gt;4)-alpha-D-glucosyl](n) + phosphate = [(1-&gt;4)-alpha-D-glucosyl](n-1) + alpha-D-glucose 1-phosphate</text>
        <dbReference type="Rhea" id="RHEA:41732"/>
        <dbReference type="Rhea" id="RHEA-COMP:9584"/>
        <dbReference type="Rhea" id="RHEA-COMP:9586"/>
        <dbReference type="ChEBI" id="CHEBI:15444"/>
        <dbReference type="ChEBI" id="CHEBI:43474"/>
        <dbReference type="ChEBI" id="CHEBI:58601"/>
        <dbReference type="EC" id="2.4.1.1"/>
    </reaction>
</comment>
<comment type="similarity">
    <text evidence="3">Belongs to the glycogen phosphorylase family.</text>
</comment>
<dbReference type="GO" id="GO:0030170">
    <property type="term" value="F:pyridoxal phosphate binding"/>
    <property type="evidence" value="ECO:0007669"/>
    <property type="project" value="InterPro"/>
</dbReference>